<comment type="caution">
    <text evidence="2">The sequence shown here is derived from an EMBL/GenBank/DDBJ whole genome shotgun (WGS) entry which is preliminary data.</text>
</comment>
<feature type="region of interest" description="Disordered" evidence="1">
    <location>
        <begin position="1"/>
        <end position="41"/>
    </location>
</feature>
<gene>
    <name evidence="2" type="ORF">CK820_G0037020</name>
</gene>
<protein>
    <submittedName>
        <fullName evidence="2">SDCCAG8 isoform 6</fullName>
    </submittedName>
</protein>
<reference evidence="2 3" key="1">
    <citation type="submission" date="2017-12" db="EMBL/GenBank/DDBJ databases">
        <title>High-resolution comparative analysis of great ape genomes.</title>
        <authorList>
            <person name="Pollen A."/>
            <person name="Hastie A."/>
            <person name="Hormozdiari F."/>
            <person name="Dougherty M."/>
            <person name="Liu R."/>
            <person name="Chaisson M."/>
            <person name="Hoppe E."/>
            <person name="Hill C."/>
            <person name="Pang A."/>
            <person name="Hillier L."/>
            <person name="Baker C."/>
            <person name="Armstrong J."/>
            <person name="Shendure J."/>
            <person name="Paten B."/>
            <person name="Wilson R."/>
            <person name="Chao H."/>
            <person name="Schneider V."/>
            <person name="Ventura M."/>
            <person name="Kronenberg Z."/>
            <person name="Murali S."/>
            <person name="Gordon D."/>
            <person name="Cantsilieris S."/>
            <person name="Munson K."/>
            <person name="Nelson B."/>
            <person name="Raja A."/>
            <person name="Underwood J."/>
            <person name="Diekhans M."/>
            <person name="Fiddes I."/>
            <person name="Haussler D."/>
            <person name="Eichler E."/>
        </authorList>
    </citation>
    <scope>NUCLEOTIDE SEQUENCE [LARGE SCALE GENOMIC DNA]</scope>
    <source>
        <strain evidence="2">Yerkes chimp pedigree #C0471</strain>
    </source>
</reference>
<dbReference type="AlphaFoldDB" id="A0A2J8KNH3"/>
<evidence type="ECO:0000313" key="2">
    <source>
        <dbReference type="EMBL" id="PNI36561.1"/>
    </source>
</evidence>
<evidence type="ECO:0000313" key="3">
    <source>
        <dbReference type="Proteomes" id="UP000236370"/>
    </source>
</evidence>
<evidence type="ECO:0000256" key="1">
    <source>
        <dbReference type="SAM" id="MobiDB-lite"/>
    </source>
</evidence>
<feature type="non-terminal residue" evidence="2">
    <location>
        <position position="1"/>
    </location>
</feature>
<dbReference type="EMBL" id="NBAG03000349">
    <property type="protein sequence ID" value="PNI36561.1"/>
    <property type="molecule type" value="Genomic_DNA"/>
</dbReference>
<sequence>QEETLREQTLLDASGNMQNSWITTGEDSGVGETSKRPFSHDNADFGKAASAGEQLELNFLIISNKNSVCIKQYLHSPPCQPLMTSLQLSEKLKLTYEEKCEIEESQLKFLRNKNHGRARWLTPVIPALWEAEAGESRGQEIETILANMVKPRFY</sequence>
<dbReference type="Pfam" id="PF15964">
    <property type="entry name" value="CCCAP"/>
    <property type="match status" value="1"/>
</dbReference>
<accession>A0A2J8KNH3</accession>
<dbReference type="Proteomes" id="UP000236370">
    <property type="component" value="Unassembled WGS sequence"/>
</dbReference>
<dbReference type="InterPro" id="IPR031887">
    <property type="entry name" value="SDCCAG8"/>
</dbReference>
<dbReference type="GO" id="GO:0005813">
    <property type="term" value="C:centrosome"/>
    <property type="evidence" value="ECO:0007669"/>
    <property type="project" value="InterPro"/>
</dbReference>
<organism evidence="2 3">
    <name type="scientific">Pan troglodytes</name>
    <name type="common">Chimpanzee</name>
    <dbReference type="NCBI Taxonomy" id="9598"/>
    <lineage>
        <taxon>Eukaryota</taxon>
        <taxon>Metazoa</taxon>
        <taxon>Chordata</taxon>
        <taxon>Craniata</taxon>
        <taxon>Vertebrata</taxon>
        <taxon>Euteleostomi</taxon>
        <taxon>Mammalia</taxon>
        <taxon>Eutheria</taxon>
        <taxon>Euarchontoglires</taxon>
        <taxon>Primates</taxon>
        <taxon>Haplorrhini</taxon>
        <taxon>Catarrhini</taxon>
        <taxon>Hominidae</taxon>
        <taxon>Pan</taxon>
    </lineage>
</organism>
<feature type="compositionally biased region" description="Polar residues" evidence="1">
    <location>
        <begin position="15"/>
        <end position="26"/>
    </location>
</feature>
<dbReference type="GO" id="GO:0007098">
    <property type="term" value="P:centrosome cycle"/>
    <property type="evidence" value="ECO:0007669"/>
    <property type="project" value="InterPro"/>
</dbReference>
<proteinExistence type="predicted"/>
<name>A0A2J8KNH3_PANTR</name>